<name>A0A154P8K0_DUFNO</name>
<feature type="active site" description="Charge relay system" evidence="7">
    <location>
        <position position="313"/>
    </location>
</feature>
<evidence type="ECO:0000256" key="5">
    <source>
        <dbReference type="ARBA" id="ARBA00023098"/>
    </source>
</evidence>
<accession>A0A154P8K0</accession>
<dbReference type="GO" id="GO:0016042">
    <property type="term" value="P:lipid catabolic process"/>
    <property type="evidence" value="ECO:0007669"/>
    <property type="project" value="UniProtKB-KW"/>
</dbReference>
<dbReference type="EMBL" id="KQ434844">
    <property type="protein sequence ID" value="KZC08171.1"/>
    <property type="molecule type" value="Genomic_DNA"/>
</dbReference>
<feature type="non-terminal residue" evidence="10">
    <location>
        <position position="1"/>
    </location>
</feature>
<evidence type="ECO:0000313" key="11">
    <source>
        <dbReference type="Proteomes" id="UP000076502"/>
    </source>
</evidence>
<keyword evidence="5" id="KW-0443">Lipid metabolism</keyword>
<keyword evidence="6" id="KW-0325">Glycoprotein</keyword>
<dbReference type="STRING" id="178035.A0A154P8K0"/>
<dbReference type="InterPro" id="IPR029058">
    <property type="entry name" value="AB_hydrolase_fold"/>
</dbReference>
<dbReference type="FunFam" id="3.40.50.1820:FF:000021">
    <property type="entry name" value="Lipase"/>
    <property type="match status" value="1"/>
</dbReference>
<dbReference type="PIRSF" id="PIRSF000862">
    <property type="entry name" value="Steryl_ester_lip"/>
    <property type="match status" value="1"/>
</dbReference>
<keyword evidence="3" id="KW-0378">Hydrolase</keyword>
<evidence type="ECO:0000256" key="2">
    <source>
        <dbReference type="ARBA" id="ARBA00022729"/>
    </source>
</evidence>
<keyword evidence="2" id="KW-0732">Signal</keyword>
<feature type="active site" description="Nucleophile" evidence="7">
    <location>
        <position position="136"/>
    </location>
</feature>
<feature type="domain" description="Partial AB-hydrolase lipase" evidence="8">
    <location>
        <begin position="2"/>
        <end position="60"/>
    </location>
</feature>
<evidence type="ECO:0000259" key="8">
    <source>
        <dbReference type="Pfam" id="PF04083"/>
    </source>
</evidence>
<keyword evidence="11" id="KW-1185">Reference proteome</keyword>
<dbReference type="Gene3D" id="3.40.50.1820">
    <property type="entry name" value="alpha/beta hydrolase"/>
    <property type="match status" value="1"/>
</dbReference>
<dbReference type="Pfam" id="PF12146">
    <property type="entry name" value="Hydrolase_4"/>
    <property type="match status" value="1"/>
</dbReference>
<evidence type="ECO:0000256" key="3">
    <source>
        <dbReference type="ARBA" id="ARBA00022801"/>
    </source>
</evidence>
<reference evidence="10 11" key="1">
    <citation type="submission" date="2015-07" db="EMBL/GenBank/DDBJ databases">
        <title>The genome of Dufourea novaeangliae.</title>
        <authorList>
            <person name="Pan H."/>
            <person name="Kapheim K."/>
        </authorList>
    </citation>
    <scope>NUCLEOTIDE SEQUENCE [LARGE SCALE GENOMIC DNA]</scope>
    <source>
        <strain evidence="10">0120121106</strain>
        <tissue evidence="10">Whole body</tissue>
    </source>
</reference>
<evidence type="ECO:0000256" key="4">
    <source>
        <dbReference type="ARBA" id="ARBA00022963"/>
    </source>
</evidence>
<dbReference type="InterPro" id="IPR022742">
    <property type="entry name" value="Hydrolase_4"/>
</dbReference>
<evidence type="ECO:0000259" key="9">
    <source>
        <dbReference type="Pfam" id="PF12146"/>
    </source>
</evidence>
<dbReference type="AlphaFoldDB" id="A0A154P8K0"/>
<dbReference type="GO" id="GO:0016788">
    <property type="term" value="F:hydrolase activity, acting on ester bonds"/>
    <property type="evidence" value="ECO:0007669"/>
    <property type="project" value="InterPro"/>
</dbReference>
<protein>
    <submittedName>
        <fullName evidence="10">Gastric triacylglycerol lipase</fullName>
    </submittedName>
</protein>
<comment type="similarity">
    <text evidence="1">Belongs to the AB hydrolase superfamily. Lipase family.</text>
</comment>
<dbReference type="InterPro" id="IPR006693">
    <property type="entry name" value="AB_hydrolase_lipase"/>
</dbReference>
<dbReference type="Pfam" id="PF04083">
    <property type="entry name" value="Abhydro_lipase"/>
    <property type="match status" value="1"/>
</dbReference>
<dbReference type="PANTHER" id="PTHR11005">
    <property type="entry name" value="LYSOSOMAL ACID LIPASE-RELATED"/>
    <property type="match status" value="1"/>
</dbReference>
<dbReference type="Proteomes" id="UP000076502">
    <property type="component" value="Unassembled WGS sequence"/>
</dbReference>
<dbReference type="SUPFAM" id="SSF53474">
    <property type="entry name" value="alpha/beta-Hydrolases"/>
    <property type="match status" value="1"/>
</dbReference>
<dbReference type="OrthoDB" id="9974421at2759"/>
<evidence type="ECO:0000256" key="1">
    <source>
        <dbReference type="ARBA" id="ARBA00010701"/>
    </source>
</evidence>
<sequence length="369" mass="42114">PELLRKYGYPVEAHKVQTEDGYILEIHRIPYGRTNKTSSERPPVLVQHGLIGSSADWILRGPANSLGYMLADAGYDVWLGNNRGNAYSKSHTSISPMDHRFWDFSYHELGVHDLPATIDYILDRTDRERLFYIGHSQGTTQFWVMMSQRPEYNKKITLMIGLAPVAFSGNMRGPIAKLAKLTYMGVRVGEMFGYPEIRIRSSWGKFVTNLLCKERTVSMTPLFCTNFVFIVTGFSQTELNANELTVIMNHVPAGASWKQLVHFGQGYIHKDLFRHYDYDNEKKNCQLYNSSVPPEYDLSKVTAPVVLFSSDSDLLAVPKDVDLLKRKLSNVVLHEEISVQEFSHYNFLWGKSSVTFIVEPVLKLLAVYK</sequence>
<evidence type="ECO:0000313" key="10">
    <source>
        <dbReference type="EMBL" id="KZC08171.1"/>
    </source>
</evidence>
<evidence type="ECO:0000256" key="7">
    <source>
        <dbReference type="PIRSR" id="PIRSR000862-1"/>
    </source>
</evidence>
<gene>
    <name evidence="10" type="ORF">WN55_10042</name>
</gene>
<feature type="active site" description="Charge relay system" evidence="7">
    <location>
        <position position="344"/>
    </location>
</feature>
<evidence type="ECO:0000256" key="6">
    <source>
        <dbReference type="ARBA" id="ARBA00023180"/>
    </source>
</evidence>
<dbReference type="InterPro" id="IPR025483">
    <property type="entry name" value="Lipase_euk"/>
</dbReference>
<feature type="domain" description="Serine aminopeptidase S33" evidence="9">
    <location>
        <begin position="64"/>
        <end position="171"/>
    </location>
</feature>
<organism evidence="10 11">
    <name type="scientific">Dufourea novaeangliae</name>
    <name type="common">Sweat bee</name>
    <dbReference type="NCBI Taxonomy" id="178035"/>
    <lineage>
        <taxon>Eukaryota</taxon>
        <taxon>Metazoa</taxon>
        <taxon>Ecdysozoa</taxon>
        <taxon>Arthropoda</taxon>
        <taxon>Hexapoda</taxon>
        <taxon>Insecta</taxon>
        <taxon>Pterygota</taxon>
        <taxon>Neoptera</taxon>
        <taxon>Endopterygota</taxon>
        <taxon>Hymenoptera</taxon>
        <taxon>Apocrita</taxon>
        <taxon>Aculeata</taxon>
        <taxon>Apoidea</taxon>
        <taxon>Anthophila</taxon>
        <taxon>Halictidae</taxon>
        <taxon>Rophitinae</taxon>
        <taxon>Dufourea</taxon>
    </lineage>
</organism>
<keyword evidence="4" id="KW-0442">Lipid degradation</keyword>
<proteinExistence type="inferred from homology"/>